<organism evidence="3 4">
    <name type="scientific">Collybiopsis confluens</name>
    <dbReference type="NCBI Taxonomy" id="2823264"/>
    <lineage>
        <taxon>Eukaryota</taxon>
        <taxon>Fungi</taxon>
        <taxon>Dikarya</taxon>
        <taxon>Basidiomycota</taxon>
        <taxon>Agaricomycotina</taxon>
        <taxon>Agaricomycetes</taxon>
        <taxon>Agaricomycetidae</taxon>
        <taxon>Agaricales</taxon>
        <taxon>Marasmiineae</taxon>
        <taxon>Omphalotaceae</taxon>
        <taxon>Collybiopsis</taxon>
    </lineage>
</organism>
<name>A0A8H5HTI8_9AGAR</name>
<dbReference type="SUPFAM" id="SSF101152">
    <property type="entry name" value="Mob1/phocein"/>
    <property type="match status" value="1"/>
</dbReference>
<accession>A0A8H5HTI8</accession>
<dbReference type="SMART" id="SM01388">
    <property type="entry name" value="Mob1_phocein"/>
    <property type="match status" value="1"/>
</dbReference>
<feature type="region of interest" description="Disordered" evidence="2">
    <location>
        <begin position="1"/>
        <end position="23"/>
    </location>
</feature>
<reference evidence="3 4" key="1">
    <citation type="journal article" date="2020" name="ISME J.">
        <title>Uncovering the hidden diversity of litter-decomposition mechanisms in mushroom-forming fungi.</title>
        <authorList>
            <person name="Floudas D."/>
            <person name="Bentzer J."/>
            <person name="Ahren D."/>
            <person name="Johansson T."/>
            <person name="Persson P."/>
            <person name="Tunlid A."/>
        </authorList>
    </citation>
    <scope>NUCLEOTIDE SEQUENCE [LARGE SCALE GENOMIC DNA]</scope>
    <source>
        <strain evidence="3 4">CBS 406.79</strain>
    </source>
</reference>
<dbReference type="PANTHER" id="PTHR22599">
    <property type="entry name" value="MPS ONE BINDER KINASE ACTIVATOR-LIKE MOB"/>
    <property type="match status" value="1"/>
</dbReference>
<dbReference type="EMBL" id="JAACJN010000023">
    <property type="protein sequence ID" value="KAF5389292.1"/>
    <property type="molecule type" value="Genomic_DNA"/>
</dbReference>
<comment type="caution">
    <text evidence="3">The sequence shown here is derived from an EMBL/GenBank/DDBJ whole genome shotgun (WGS) entry which is preliminary data.</text>
</comment>
<keyword evidence="1" id="KW-0479">Metal-binding</keyword>
<evidence type="ECO:0000313" key="4">
    <source>
        <dbReference type="Proteomes" id="UP000518752"/>
    </source>
</evidence>
<evidence type="ECO:0000256" key="1">
    <source>
        <dbReference type="PIRSR" id="PIRSR605301-1"/>
    </source>
</evidence>
<dbReference type="InterPro" id="IPR036703">
    <property type="entry name" value="MOB_kinase_act_sf"/>
</dbReference>
<dbReference type="OrthoDB" id="8170117at2759"/>
<dbReference type="Proteomes" id="UP000518752">
    <property type="component" value="Unassembled WGS sequence"/>
</dbReference>
<gene>
    <name evidence="3" type="ORF">D9757_003394</name>
</gene>
<keyword evidence="4" id="KW-1185">Reference proteome</keyword>
<evidence type="ECO:0000256" key="2">
    <source>
        <dbReference type="SAM" id="MobiDB-lite"/>
    </source>
</evidence>
<dbReference type="Pfam" id="PF03637">
    <property type="entry name" value="Mob1_phocein"/>
    <property type="match status" value="2"/>
</dbReference>
<feature type="binding site" evidence="1">
    <location>
        <position position="192"/>
    </location>
    <ligand>
        <name>Zn(2+)</name>
        <dbReference type="ChEBI" id="CHEBI:29105"/>
    </ligand>
</feature>
<sequence length="262" mass="29801">MSFFGRRPKRSPTPTGSLSGQNSLTEGDSNAKPLYLCSPFADAALVNGNFRTVVALPKYVDVMEWVAVNIYDFYTNLNEFYGCITECCTQHTCPTMSAGPKYVNLYYVNHDHGHDYSNSSSFQSLSYLWTTPERKQVSLAAPTYIDSVMSSVQNLIQDENVFPTKSGQDFHKESFPVTVKHVYRQFLRIFAHIYHAHFHQILHLRAEPHFNSLFAHFLAFGREYQLLEEKDIKGDPNTPVGVGLLWERWKSSGKLEKSPGDA</sequence>
<dbReference type="AlphaFoldDB" id="A0A8H5HTI8"/>
<keyword evidence="1" id="KW-0862">Zinc</keyword>
<feature type="binding site" evidence="1">
    <location>
        <position position="88"/>
    </location>
    <ligand>
        <name>Zn(2+)</name>
        <dbReference type="ChEBI" id="CHEBI:29105"/>
    </ligand>
</feature>
<feature type="compositionally biased region" description="Polar residues" evidence="2">
    <location>
        <begin position="12"/>
        <end position="23"/>
    </location>
</feature>
<feature type="compositionally biased region" description="Basic residues" evidence="2">
    <location>
        <begin position="1"/>
        <end position="10"/>
    </location>
</feature>
<protein>
    <recommendedName>
        <fullName evidence="5">Maintenance of ploidy protein mob2</fullName>
    </recommendedName>
</protein>
<feature type="binding site" evidence="1">
    <location>
        <position position="93"/>
    </location>
    <ligand>
        <name>Zn(2+)</name>
        <dbReference type="ChEBI" id="CHEBI:29105"/>
    </ligand>
</feature>
<evidence type="ECO:0000313" key="3">
    <source>
        <dbReference type="EMBL" id="KAF5389292.1"/>
    </source>
</evidence>
<evidence type="ECO:0008006" key="5">
    <source>
        <dbReference type="Google" id="ProtNLM"/>
    </source>
</evidence>
<dbReference type="InterPro" id="IPR005301">
    <property type="entry name" value="MOB_kinase_act_fam"/>
</dbReference>
<proteinExistence type="predicted"/>
<dbReference type="Gene3D" id="1.20.140.30">
    <property type="entry name" value="MOB kinase activator"/>
    <property type="match status" value="1"/>
</dbReference>
<feature type="binding site" evidence="1">
    <location>
        <position position="197"/>
    </location>
    <ligand>
        <name>Zn(2+)</name>
        <dbReference type="ChEBI" id="CHEBI:29105"/>
    </ligand>
</feature>